<dbReference type="InterPro" id="IPR011990">
    <property type="entry name" value="TPR-like_helical_dom_sf"/>
</dbReference>
<gene>
    <name evidence="1" type="ORF">NZD89_07395</name>
</gene>
<dbReference type="RefSeq" id="WP_268007092.1">
    <property type="nucleotide sequence ID" value="NZ_BSUT01000001.1"/>
</dbReference>
<sequence>MADSRETSTLSTEIERMTTLSTQEIFAELHRVGVDIDQEVFRKVAGKHHSINAVARRWEANRGTSPALLTAATVALWDRLCTDLFCWEDFASLMRKGIEDIQSGNRMQALDKWLNAWRSLRNFAVEQSVRDISVFDAQVMENVLPMDLFSWVQDVEMELTNQVDEFPQLAQALLDYTTSFRDTFPSSATPILLNMQSAQSVALFVLGDAAAADAICEELCNAYPDDAWTFIDWGDEYSPRYHRNPALVDVEKARRIYERGLATATEDVETLHERIASLTTEA</sequence>
<protein>
    <submittedName>
        <fullName evidence="1">Uncharacterized protein</fullName>
    </submittedName>
</protein>
<keyword evidence="2" id="KW-1185">Reference proteome</keyword>
<evidence type="ECO:0000313" key="1">
    <source>
        <dbReference type="EMBL" id="WAH43213.1"/>
    </source>
</evidence>
<organism evidence="1 2">
    <name type="scientific">Alicyclobacillus fastidiosus</name>
    <dbReference type="NCBI Taxonomy" id="392011"/>
    <lineage>
        <taxon>Bacteria</taxon>
        <taxon>Bacillati</taxon>
        <taxon>Bacillota</taxon>
        <taxon>Bacilli</taxon>
        <taxon>Bacillales</taxon>
        <taxon>Alicyclobacillaceae</taxon>
        <taxon>Alicyclobacillus</taxon>
    </lineage>
</organism>
<reference evidence="1" key="1">
    <citation type="submission" date="2022-08" db="EMBL/GenBank/DDBJ databases">
        <title>Alicyclobacillus fastidiosus DSM 17978, complete genome.</title>
        <authorList>
            <person name="Wang Q."/>
            <person name="Cai R."/>
            <person name="Wang Z."/>
        </authorList>
    </citation>
    <scope>NUCLEOTIDE SEQUENCE</scope>
    <source>
        <strain evidence="1">DSM 17978</strain>
    </source>
</reference>
<dbReference type="EMBL" id="CP104067">
    <property type="protein sequence ID" value="WAH43213.1"/>
    <property type="molecule type" value="Genomic_DNA"/>
</dbReference>
<accession>A0ABY6ZJV5</accession>
<name>A0ABY6ZJV5_9BACL</name>
<dbReference type="Proteomes" id="UP001164761">
    <property type="component" value="Chromosome"/>
</dbReference>
<proteinExistence type="predicted"/>
<dbReference type="SUPFAM" id="SSF48452">
    <property type="entry name" value="TPR-like"/>
    <property type="match status" value="1"/>
</dbReference>
<evidence type="ECO:0000313" key="2">
    <source>
        <dbReference type="Proteomes" id="UP001164761"/>
    </source>
</evidence>